<reference evidence="1" key="1">
    <citation type="submission" date="2022-09" db="EMBL/GenBank/DDBJ databases">
        <title>Actin cytoskeleton and complex cell architecture in an #Asgard archaeon.</title>
        <authorList>
            <person name="Ponce Toledo R.I."/>
            <person name="Schleper C."/>
            <person name="Rodrigues Oliveira T."/>
            <person name="Wollweber F."/>
            <person name="Xu J."/>
            <person name="Rittmann S."/>
            <person name="Klingl A."/>
            <person name="Pilhofer M."/>
        </authorList>
    </citation>
    <scope>NUCLEOTIDE SEQUENCE</scope>
    <source>
        <strain evidence="1">B-35</strain>
    </source>
</reference>
<dbReference type="InterPro" id="IPR032466">
    <property type="entry name" value="Metal_Hydrolase"/>
</dbReference>
<organism evidence="1 2">
    <name type="scientific">Candidatus Lokiarchaeum ossiferum</name>
    <dbReference type="NCBI Taxonomy" id="2951803"/>
    <lineage>
        <taxon>Archaea</taxon>
        <taxon>Promethearchaeati</taxon>
        <taxon>Promethearchaeota</taxon>
        <taxon>Promethearchaeia</taxon>
        <taxon>Promethearchaeales</taxon>
        <taxon>Promethearchaeaceae</taxon>
        <taxon>Candidatus Lokiarchaeum</taxon>
    </lineage>
</organism>
<evidence type="ECO:0000313" key="1">
    <source>
        <dbReference type="EMBL" id="UYP47907.1"/>
    </source>
</evidence>
<evidence type="ECO:0008006" key="3">
    <source>
        <dbReference type="Google" id="ProtNLM"/>
    </source>
</evidence>
<gene>
    <name evidence="1" type="ORF">NEF87_004192</name>
</gene>
<evidence type="ECO:0000313" key="2">
    <source>
        <dbReference type="Proteomes" id="UP001208689"/>
    </source>
</evidence>
<dbReference type="EMBL" id="CP104013">
    <property type="protein sequence ID" value="UYP47907.1"/>
    <property type="molecule type" value="Genomic_DNA"/>
</dbReference>
<keyword evidence="2" id="KW-1185">Reference proteome</keyword>
<sequence length="527" mass="60249">MLRVKTEIDGKIEILDMIVIDAHSHLGIDEDGTAMQNPLAPGQGTFDFWGKIENMIRSDWNEGKMLQSYNTRINSIPTKLSFEFIQLPLFSKITKALKNSTLQSNYSGLADRFQYQNLIDQGVVFPFQDVFRKKKPAAIFRASNINVARHVSQFPVSLRLNGYIRCVPWEGQKALDEVDFWMNQTANIRGIKLHPRSDGWLDSVSSSQVIEVVKKAAFYNLPVIFDTRGKQTIMDLAELIKKTRDNLRRQSPELIPQFKAIIAHAAAGNVNDEDVYAAIAQPNTYMDMSLCQGKTVEQFFLTFRLWCERNQIAQKTGRTWSEFCLYASDYPYFQELHAKSLIQNLIDPIFFENGGNLQDLRNILGLNQLKLFPEYGKFIKFPPTVPISLMVESSQKSAPNASKDPNLGFNTQDIMCQSIAKLIEENQINIKKVVFQFEETWKSYKNEAILYTSPKKNPENIIPLLLMNIQDDNLGLITTIPDQFDWNPLGSKFYDASTNKIFRKIISRSNTSNNAVHAKDLLSHIYT</sequence>
<dbReference type="Proteomes" id="UP001208689">
    <property type="component" value="Chromosome"/>
</dbReference>
<proteinExistence type="predicted"/>
<protein>
    <recommendedName>
        <fullName evidence="3">Amidohydrolase-related domain-containing protein</fullName>
    </recommendedName>
</protein>
<name>A0ABY6HYG4_9ARCH</name>
<dbReference type="Gene3D" id="3.20.20.140">
    <property type="entry name" value="Metal-dependent hydrolases"/>
    <property type="match status" value="1"/>
</dbReference>
<accession>A0ABY6HYG4</accession>
<dbReference type="SUPFAM" id="SSF51556">
    <property type="entry name" value="Metallo-dependent hydrolases"/>
    <property type="match status" value="1"/>
</dbReference>